<accession>A0A7J9UY56</accession>
<feature type="signal peptide" evidence="1">
    <location>
        <begin position="1"/>
        <end position="28"/>
    </location>
</feature>
<dbReference type="EMBL" id="WHPD01002766">
    <property type="protein sequence ID" value="MPV89556.1"/>
    <property type="molecule type" value="Genomic_DNA"/>
</dbReference>
<dbReference type="GO" id="GO:0005975">
    <property type="term" value="P:carbohydrate metabolic process"/>
    <property type="evidence" value="ECO:0007669"/>
    <property type="project" value="UniProtKB-ARBA"/>
</dbReference>
<dbReference type="AlphaFoldDB" id="A0A7J9UY56"/>
<keyword evidence="3" id="KW-1185">Reference proteome</keyword>
<dbReference type="RefSeq" id="WP_152232288.1">
    <property type="nucleotide sequence ID" value="NZ_BAAAOT010000014.1"/>
</dbReference>
<name>A0A7J9UY56_9MICO</name>
<feature type="chain" id="PRO_5029714079" evidence="1">
    <location>
        <begin position="29"/>
        <end position="599"/>
    </location>
</feature>
<gene>
    <name evidence="2" type="ORF">GB882_12835</name>
</gene>
<comment type="caution">
    <text evidence="2">The sequence shown here is derived from an EMBL/GenBank/DDBJ whole genome shotgun (WGS) entry which is preliminary data.</text>
</comment>
<dbReference type="Proteomes" id="UP000429644">
    <property type="component" value="Unassembled WGS sequence"/>
</dbReference>
<organism evidence="2 3">
    <name type="scientific">Georgenia ruanii</name>
    <dbReference type="NCBI Taxonomy" id="348442"/>
    <lineage>
        <taxon>Bacteria</taxon>
        <taxon>Bacillati</taxon>
        <taxon>Actinomycetota</taxon>
        <taxon>Actinomycetes</taxon>
        <taxon>Micrococcales</taxon>
        <taxon>Bogoriellaceae</taxon>
        <taxon>Georgenia</taxon>
    </lineage>
</organism>
<sequence length="599" mass="61050">MSRRAFFLLTAALLVAVTGVLTPTFSTAAFTATTTNTPSTVTAAADWTPPTVALRDPGASVRGTVALTADAADAETGVQAVTIEYLAPGAAWAPVCTTATAPYTCAWATGALPDGSYALRARATDRAGYEATSAELRTAVANSLLLLLAAPGDVVRGSVPLTASLYGAGSVTYAVQIQYALADSGQWKDVCSRSAAPYTCTWVTTSVAGGEYDLRAVATAGKTVATSAVLARTVVDNQAPTVTMTDPGSPLAGTRTLTAVAADAISGIKQVVIEYAKAGTTSFAPACTVTAAPWACRFDTTTLADGAYAFRAVATDGAGNTATSAAVTDRLIENIASSVSLEDPGAYLSGTVTLRTTARSTAGIRTVTIQRAAAGTTGWTDVCAGATAGYACTWDTTTVPNGSYDLRAVLVDRTGATTVSAILAGRRVDNPLRALDVQTVNGGKTEGLAEPNDRVIFTYSQQVNLSSISAGWTGAAIPVTVRMRDGQLLGLGGKDDTLDVQRAGAAVNLGTVNLREDHVKATKQGSFEATMTASTTVVGGVARTIVTLTLGAAVDNNGWMQEALLPAAMIWSPAPVTSITGNAGSTAPVTETGPLDRDF</sequence>
<keyword evidence="1" id="KW-0732">Signal</keyword>
<dbReference type="InterPro" id="IPR013783">
    <property type="entry name" value="Ig-like_fold"/>
</dbReference>
<evidence type="ECO:0000313" key="3">
    <source>
        <dbReference type="Proteomes" id="UP000429644"/>
    </source>
</evidence>
<dbReference type="OrthoDB" id="5241786at2"/>
<dbReference type="Gene3D" id="2.60.40.10">
    <property type="entry name" value="Immunoglobulins"/>
    <property type="match status" value="3"/>
</dbReference>
<dbReference type="Pfam" id="PF17957">
    <property type="entry name" value="Big_7"/>
    <property type="match status" value="3"/>
</dbReference>
<reference evidence="2 3" key="1">
    <citation type="submission" date="2019-10" db="EMBL/GenBank/DDBJ databases">
        <title>Georgenia wutianyii sp. nov. and Georgenia yuyongxinii sp. nov. isolated from plateau pika (Ochotona curzoniae) in the Qinghai-Tibet plateau of China.</title>
        <authorList>
            <person name="Tian Z."/>
        </authorList>
    </citation>
    <scope>NUCLEOTIDE SEQUENCE [LARGE SCALE GENOMIC DNA]</scope>
    <source>
        <strain evidence="2 3">JCM 15130</strain>
    </source>
</reference>
<proteinExistence type="predicted"/>
<evidence type="ECO:0000313" key="2">
    <source>
        <dbReference type="EMBL" id="MPV89556.1"/>
    </source>
</evidence>
<protein>
    <submittedName>
        <fullName evidence="2">Signal peptidase I</fullName>
    </submittedName>
</protein>
<evidence type="ECO:0000256" key="1">
    <source>
        <dbReference type="SAM" id="SignalP"/>
    </source>
</evidence>